<comment type="caution">
    <text evidence="1">The sequence shown here is derived from an EMBL/GenBank/DDBJ whole genome shotgun (WGS) entry which is preliminary data.</text>
</comment>
<dbReference type="Proteomes" id="UP000022272">
    <property type="component" value="Unassembled WGS sequence"/>
</dbReference>
<dbReference type="EMBL" id="JGDM01000154">
    <property type="protein sequence ID" value="EXZ41992.1"/>
    <property type="molecule type" value="Genomic_DNA"/>
</dbReference>
<protein>
    <submittedName>
        <fullName evidence="1">Uncharacterized protein</fullName>
    </submittedName>
</protein>
<dbReference type="AlphaFoldDB" id="A0A015ZCC6"/>
<name>A0A015ZCC6_BACFG</name>
<dbReference type="PATRIC" id="fig|1339280.3.peg.4652"/>
<gene>
    <name evidence="1" type="ORF">M076_4891</name>
</gene>
<organism evidence="1 2">
    <name type="scientific">Bacteroides fragilis str. 2-F-2 #4</name>
    <dbReference type="NCBI Taxonomy" id="1339280"/>
    <lineage>
        <taxon>Bacteria</taxon>
        <taxon>Pseudomonadati</taxon>
        <taxon>Bacteroidota</taxon>
        <taxon>Bacteroidia</taxon>
        <taxon>Bacteroidales</taxon>
        <taxon>Bacteroidaceae</taxon>
        <taxon>Bacteroides</taxon>
    </lineage>
</organism>
<evidence type="ECO:0000313" key="2">
    <source>
        <dbReference type="Proteomes" id="UP000022272"/>
    </source>
</evidence>
<proteinExistence type="predicted"/>
<sequence>MSVQRASPWLKKIGWGNKTATTSFENYHETSRCTKLWLIQEYTL</sequence>
<accession>A0A015ZCC6</accession>
<evidence type="ECO:0000313" key="1">
    <source>
        <dbReference type="EMBL" id="EXZ41992.1"/>
    </source>
</evidence>
<reference evidence="1 2" key="1">
    <citation type="submission" date="2014-02" db="EMBL/GenBank/DDBJ databases">
        <authorList>
            <person name="Sears C."/>
            <person name="Carroll K."/>
            <person name="Sack B.R."/>
            <person name="Qadri F."/>
            <person name="Myers L.L."/>
            <person name="Chung G.-T."/>
            <person name="Escheverria P."/>
            <person name="Fraser C.M."/>
            <person name="Sadzewicz L."/>
            <person name="Shefchek K.A."/>
            <person name="Tallon L."/>
            <person name="Das S.P."/>
            <person name="Daugherty S."/>
            <person name="Mongodin E.F."/>
        </authorList>
    </citation>
    <scope>NUCLEOTIDE SEQUENCE [LARGE SCALE GENOMIC DNA]</scope>
    <source>
        <strain evidence="1 2">2-F-2 #4</strain>
    </source>
</reference>